<evidence type="ECO:0000256" key="1">
    <source>
        <dbReference type="SAM" id="MobiDB-lite"/>
    </source>
</evidence>
<evidence type="ECO:0000313" key="3">
    <source>
        <dbReference type="Proteomes" id="UP000709295"/>
    </source>
</evidence>
<accession>A0A8J5ILD0</accession>
<protein>
    <submittedName>
        <fullName evidence="2">Uncharacterized protein</fullName>
    </submittedName>
</protein>
<reference evidence="2" key="1">
    <citation type="submission" date="2021-01" db="EMBL/GenBank/DDBJ databases">
        <title>Phytophthora aleatoria, a newly-described species from Pinus radiata is distinct from Phytophthora cactorum isolates based on comparative genomics.</title>
        <authorList>
            <person name="Mcdougal R."/>
            <person name="Panda P."/>
            <person name="Williams N."/>
            <person name="Studholme D.J."/>
        </authorList>
    </citation>
    <scope>NUCLEOTIDE SEQUENCE</scope>
    <source>
        <strain evidence="2">NZFS 4037</strain>
    </source>
</reference>
<feature type="region of interest" description="Disordered" evidence="1">
    <location>
        <begin position="148"/>
        <end position="168"/>
    </location>
</feature>
<organism evidence="2 3">
    <name type="scientific">Phytophthora aleatoria</name>
    <dbReference type="NCBI Taxonomy" id="2496075"/>
    <lineage>
        <taxon>Eukaryota</taxon>
        <taxon>Sar</taxon>
        <taxon>Stramenopiles</taxon>
        <taxon>Oomycota</taxon>
        <taxon>Peronosporomycetes</taxon>
        <taxon>Peronosporales</taxon>
        <taxon>Peronosporaceae</taxon>
        <taxon>Phytophthora</taxon>
    </lineage>
</organism>
<keyword evidence="3" id="KW-1185">Reference proteome</keyword>
<evidence type="ECO:0000313" key="2">
    <source>
        <dbReference type="EMBL" id="KAG6960726.1"/>
    </source>
</evidence>
<proteinExistence type="predicted"/>
<dbReference type="EMBL" id="JAENGY010000542">
    <property type="protein sequence ID" value="KAG6960726.1"/>
    <property type="molecule type" value="Genomic_DNA"/>
</dbReference>
<feature type="non-terminal residue" evidence="2">
    <location>
        <position position="1"/>
    </location>
</feature>
<feature type="compositionally biased region" description="Basic and acidic residues" evidence="1">
    <location>
        <begin position="153"/>
        <end position="168"/>
    </location>
</feature>
<gene>
    <name evidence="2" type="ORF">JG688_00009459</name>
</gene>
<dbReference type="PANTHER" id="PTHR40866:SF1">
    <property type="entry name" value="BED-TYPE DOMAIN-CONTAINING PROTEIN"/>
    <property type="match status" value="1"/>
</dbReference>
<dbReference type="PANTHER" id="PTHR40866">
    <property type="entry name" value="BED-TYPE DOMAIN-CONTAINING PROTEIN"/>
    <property type="match status" value="1"/>
</dbReference>
<comment type="caution">
    <text evidence="2">The sequence shown here is derived from an EMBL/GenBank/DDBJ whole genome shotgun (WGS) entry which is preliminary data.</text>
</comment>
<dbReference type="Proteomes" id="UP000709295">
    <property type="component" value="Unassembled WGS sequence"/>
</dbReference>
<dbReference type="AlphaFoldDB" id="A0A8J5ILD0"/>
<name>A0A8J5ILD0_9STRA</name>
<sequence>KGSLWLRFYIGDNFSANLCIAAKLGVPLIGRPSYQINLAINLFLEDYQNKIYTIQTLMIRLHQPNNDPALARVTPLKSIKSTTRWSSAFTTLERHVKIRDAILSGSAGEEHMSRAHRRIANAVENIRSWCDISIPAVKVGDLSSCAVSGEVSGRQRESTKGREKKEAT</sequence>